<reference evidence="1 2" key="1">
    <citation type="submission" date="2019-09" db="EMBL/GenBank/DDBJ databases">
        <authorList>
            <person name="Dittami M. S."/>
        </authorList>
    </citation>
    <scope>NUCLEOTIDE SEQUENCE [LARGE SCALE GENOMIC DNA]</scope>
    <source>
        <strain evidence="1">SPHINGO391</strain>
    </source>
</reference>
<dbReference type="EMBL" id="CABVLI010000012">
    <property type="protein sequence ID" value="VVS97713.1"/>
    <property type="molecule type" value="Genomic_DNA"/>
</dbReference>
<proteinExistence type="predicted"/>
<organism evidence="1 2">
    <name type="scientific">Sphingomonas aurantiaca</name>
    <dbReference type="NCBI Taxonomy" id="185949"/>
    <lineage>
        <taxon>Bacteria</taxon>
        <taxon>Pseudomonadati</taxon>
        <taxon>Pseudomonadota</taxon>
        <taxon>Alphaproteobacteria</taxon>
        <taxon>Sphingomonadales</taxon>
        <taxon>Sphingomonadaceae</taxon>
        <taxon>Sphingomonas</taxon>
    </lineage>
</organism>
<protein>
    <submittedName>
        <fullName evidence="1">Uncharacterized protein</fullName>
    </submittedName>
</protein>
<sequence length="354" mass="40011">MRQRKFVGERSLTPPVCRSDRNDDLADLVVRFEEAVSVLDGVERESARDPRLERARFQTRHDERLSAIEGGIVRDDLAVEIPLEREALAQHGEQRERRRFAAERAIFEQDASACHALGQRLERRASDRIEHHARTLTIGYLHHPRYQILFPGRDDMMCTGIDQGLALGAGTRRRDYRRADHPRNLEGCKADAAGGSSDDDKIALAEFRLLHQRTPSGDILHPHGRRFLERQRRRMFDDEAGGHVGDLAISAPARDIERGDDADGFAFRKPGHIRADRNDSAGSLIAKAARELGFLKIGMVAEHHLGAVYAYCLHRDLHFVSRGRGDCHIFNPEDAGVAIFVDTDDAAHWKILDY</sequence>
<dbReference type="AlphaFoldDB" id="A0A5E7XX19"/>
<gene>
    <name evidence="1" type="ORF">SPHINGO391_20005</name>
</gene>
<accession>A0A5E7XX19</accession>
<name>A0A5E7XX19_9SPHN</name>
<evidence type="ECO:0000313" key="2">
    <source>
        <dbReference type="Proteomes" id="UP000326857"/>
    </source>
</evidence>
<dbReference type="Proteomes" id="UP000326857">
    <property type="component" value="Unassembled WGS sequence"/>
</dbReference>
<evidence type="ECO:0000313" key="1">
    <source>
        <dbReference type="EMBL" id="VVS97713.1"/>
    </source>
</evidence>